<dbReference type="InterPro" id="IPR015943">
    <property type="entry name" value="WD40/YVTN_repeat-like_dom_sf"/>
</dbReference>
<dbReference type="CDD" id="cd00200">
    <property type="entry name" value="WD40"/>
    <property type="match status" value="1"/>
</dbReference>
<dbReference type="Pfam" id="PF00400">
    <property type="entry name" value="WD40"/>
    <property type="match status" value="5"/>
</dbReference>
<comment type="caution">
    <text evidence="10">The sequence shown here is derived from an EMBL/GenBank/DDBJ whole genome shotgun (WGS) entry which is preliminary data.</text>
</comment>
<feature type="region of interest" description="Disordered" evidence="9">
    <location>
        <begin position="156"/>
        <end position="182"/>
    </location>
</feature>
<keyword evidence="6" id="KW-0539">Nucleus</keyword>
<dbReference type="PANTHER" id="PTHR19855:SF12">
    <property type="entry name" value="WD REPEAT-CONTAINING PROTEIN 37"/>
    <property type="match status" value="1"/>
</dbReference>
<dbReference type="GO" id="GO:0005634">
    <property type="term" value="C:nucleus"/>
    <property type="evidence" value="ECO:0007669"/>
    <property type="project" value="UniProtKB-SubCell"/>
</dbReference>
<dbReference type="GO" id="GO:0005737">
    <property type="term" value="C:cytoplasm"/>
    <property type="evidence" value="ECO:0007669"/>
    <property type="project" value="UniProtKB-SubCell"/>
</dbReference>
<dbReference type="SUPFAM" id="SSF50978">
    <property type="entry name" value="WD40 repeat-like"/>
    <property type="match status" value="1"/>
</dbReference>
<sequence>MADPLIDRQPPLPLLSRFYKLILQCDNKRSGSVASAANVCGKYGSVDKLKSSAMMMNKSKSKRAATGGAVQRSLGSHEHDSPATLDSSFRSDAAGDVGLPPVLRSKLQDLFTQIEKEFELLYNENLHLQDKVDALNEKLERDQYIMDCNVLGDKHDSLDPEKDPLPVTKSKHKLGGSSQKLKTAHKLKAQTSKIVSSFKTPSVCCCVVKELRGHRDGVWDVDVARAGVPLIGTASADRTACIWLVEAGKIVLRYVGHSGSVNSIRFHPSRDLVVTASGDQTAHIWHAAFNVDVVGGQHPKATCSSDEDIDGGGDAEPEAELEGSVVSSMLRTPMAELVGHSGVVAHADWMPGGEQVVTASWDRTAALYDVETKEQIHSLSGHDQELTHICAHHSQRLVVTSSQDTTFRLWDFREPIHSVSVFQGHTDSVTSAVFTKREDKVISGSDDRTVKVWDLRNMRSPLATIRADSAVNKLAVSNNGLIAVPHDNRQVRLYDLAGQRIARHRQGHQRMVCSVAWADEHNFSSHFFTCGFDRLTLGWNIQNIKDL</sequence>
<keyword evidence="11" id="KW-1185">Reference proteome</keyword>
<evidence type="ECO:0000256" key="3">
    <source>
        <dbReference type="ARBA" id="ARBA00022490"/>
    </source>
</evidence>
<name>A0A8S9WRH2_APOLU</name>
<comment type="subcellular location">
    <subcellularLocation>
        <location evidence="2">Cytoplasm</location>
    </subcellularLocation>
    <subcellularLocation>
        <location evidence="1">Nucleus</location>
    </subcellularLocation>
</comment>
<dbReference type="SMART" id="SM00320">
    <property type="entry name" value="WD40"/>
    <property type="match status" value="7"/>
</dbReference>
<evidence type="ECO:0000256" key="6">
    <source>
        <dbReference type="ARBA" id="ARBA00023242"/>
    </source>
</evidence>
<feature type="repeat" description="WD" evidence="8">
    <location>
        <begin position="254"/>
        <end position="285"/>
    </location>
</feature>
<evidence type="ECO:0000256" key="1">
    <source>
        <dbReference type="ARBA" id="ARBA00004123"/>
    </source>
</evidence>
<keyword evidence="3" id="KW-0963">Cytoplasm</keyword>
<evidence type="ECO:0000256" key="8">
    <source>
        <dbReference type="PROSITE-ProRule" id="PRU00221"/>
    </source>
</evidence>
<dbReference type="PANTHER" id="PTHR19855">
    <property type="entry name" value="WD40 REPEAT PROTEIN 12, 37"/>
    <property type="match status" value="1"/>
</dbReference>
<proteinExistence type="predicted"/>
<dbReference type="AlphaFoldDB" id="A0A8S9WRH2"/>
<dbReference type="EMBL" id="WIXP02000015">
    <property type="protein sequence ID" value="KAF6199233.1"/>
    <property type="molecule type" value="Genomic_DNA"/>
</dbReference>
<keyword evidence="4 8" id="KW-0853">WD repeat</keyword>
<dbReference type="OrthoDB" id="9984207at2759"/>
<gene>
    <name evidence="10" type="ORF">GE061_007258</name>
</gene>
<dbReference type="PROSITE" id="PS50082">
    <property type="entry name" value="WD_REPEATS_2"/>
    <property type="match status" value="4"/>
</dbReference>
<dbReference type="Proteomes" id="UP000466442">
    <property type="component" value="Unassembled WGS sequence"/>
</dbReference>
<evidence type="ECO:0000256" key="7">
    <source>
        <dbReference type="ARBA" id="ARBA00040954"/>
    </source>
</evidence>
<evidence type="ECO:0000313" key="10">
    <source>
        <dbReference type="EMBL" id="KAF6199233.1"/>
    </source>
</evidence>
<feature type="repeat" description="WD" evidence="8">
    <location>
        <begin position="337"/>
        <end position="378"/>
    </location>
</feature>
<dbReference type="InterPro" id="IPR019775">
    <property type="entry name" value="WD40_repeat_CS"/>
</dbReference>
<evidence type="ECO:0000256" key="4">
    <source>
        <dbReference type="ARBA" id="ARBA00022574"/>
    </source>
</evidence>
<evidence type="ECO:0000313" key="11">
    <source>
        <dbReference type="Proteomes" id="UP000466442"/>
    </source>
</evidence>
<protein>
    <recommendedName>
        <fullName evidence="7">WD repeat-containing protein 37</fullName>
    </recommendedName>
</protein>
<dbReference type="Gene3D" id="2.130.10.10">
    <property type="entry name" value="YVTN repeat-like/Quinoprotein amine dehydrogenase"/>
    <property type="match status" value="3"/>
</dbReference>
<evidence type="ECO:0000256" key="2">
    <source>
        <dbReference type="ARBA" id="ARBA00004496"/>
    </source>
</evidence>
<reference evidence="10" key="1">
    <citation type="journal article" date="2021" name="Mol. Ecol. Resour.">
        <title>Apolygus lucorum genome provides insights into omnivorousness and mesophyll feeding.</title>
        <authorList>
            <person name="Liu Y."/>
            <person name="Liu H."/>
            <person name="Wang H."/>
            <person name="Huang T."/>
            <person name="Liu B."/>
            <person name="Yang B."/>
            <person name="Yin L."/>
            <person name="Li B."/>
            <person name="Zhang Y."/>
            <person name="Zhang S."/>
            <person name="Jiang F."/>
            <person name="Zhang X."/>
            <person name="Ren Y."/>
            <person name="Wang B."/>
            <person name="Wang S."/>
            <person name="Lu Y."/>
            <person name="Wu K."/>
            <person name="Fan W."/>
            <person name="Wang G."/>
        </authorList>
    </citation>
    <scope>NUCLEOTIDE SEQUENCE</scope>
    <source>
        <strain evidence="10">12Hb</strain>
    </source>
</reference>
<dbReference type="InterPro" id="IPR036322">
    <property type="entry name" value="WD40_repeat_dom_sf"/>
</dbReference>
<dbReference type="PROSITE" id="PS50294">
    <property type="entry name" value="WD_REPEATS_REGION"/>
    <property type="match status" value="3"/>
</dbReference>
<keyword evidence="5" id="KW-0677">Repeat</keyword>
<evidence type="ECO:0000256" key="9">
    <source>
        <dbReference type="SAM" id="MobiDB-lite"/>
    </source>
</evidence>
<dbReference type="InterPro" id="IPR020472">
    <property type="entry name" value="WD40_PAC1"/>
</dbReference>
<evidence type="ECO:0000256" key="5">
    <source>
        <dbReference type="ARBA" id="ARBA00022737"/>
    </source>
</evidence>
<feature type="repeat" description="WD" evidence="8">
    <location>
        <begin position="379"/>
        <end position="413"/>
    </location>
</feature>
<organism evidence="10 11">
    <name type="scientific">Apolygus lucorum</name>
    <name type="common">Small green plant bug</name>
    <name type="synonym">Lygocoris lucorum</name>
    <dbReference type="NCBI Taxonomy" id="248454"/>
    <lineage>
        <taxon>Eukaryota</taxon>
        <taxon>Metazoa</taxon>
        <taxon>Ecdysozoa</taxon>
        <taxon>Arthropoda</taxon>
        <taxon>Hexapoda</taxon>
        <taxon>Insecta</taxon>
        <taxon>Pterygota</taxon>
        <taxon>Neoptera</taxon>
        <taxon>Paraneoptera</taxon>
        <taxon>Hemiptera</taxon>
        <taxon>Heteroptera</taxon>
        <taxon>Panheteroptera</taxon>
        <taxon>Cimicomorpha</taxon>
        <taxon>Miridae</taxon>
        <taxon>Mirini</taxon>
        <taxon>Apolygus</taxon>
    </lineage>
</organism>
<dbReference type="InterPro" id="IPR001680">
    <property type="entry name" value="WD40_rpt"/>
</dbReference>
<dbReference type="PRINTS" id="PR00320">
    <property type="entry name" value="GPROTEINBRPT"/>
</dbReference>
<feature type="repeat" description="WD" evidence="8">
    <location>
        <begin position="422"/>
        <end position="463"/>
    </location>
</feature>
<feature type="region of interest" description="Disordered" evidence="9">
    <location>
        <begin position="57"/>
        <end position="91"/>
    </location>
</feature>
<dbReference type="PROSITE" id="PS00678">
    <property type="entry name" value="WD_REPEATS_1"/>
    <property type="match status" value="1"/>
</dbReference>
<accession>A0A8S9WRH2</accession>